<dbReference type="GO" id="GO:0003676">
    <property type="term" value="F:nucleic acid binding"/>
    <property type="evidence" value="ECO:0007669"/>
    <property type="project" value="InterPro"/>
</dbReference>
<gene>
    <name evidence="2" type="primary">tc3a_8</name>
    <name evidence="3" type="synonym">tc3a_9</name>
    <name evidence="3" type="ORF">c0_g1_i1</name>
    <name evidence="2" type="ORF">c0_g1_i2</name>
</gene>
<dbReference type="AlphaFoldDB" id="A0A0K8U0P5"/>
<dbReference type="Pfam" id="PF13358">
    <property type="entry name" value="DDE_3"/>
    <property type="match status" value="1"/>
</dbReference>
<sequence>MPGKHETHLDLNVTRRRVHQVLMQNKLIRYESREPVPKLLPRHISARLAFADKMKFWTDEFQNVIFSDEKKFNLDGPDGCHKYWRDVRQRRQTRHKRNHGGGSLMIWAAFGYAGKSPLCFIPTKTNAEIYVKLLDEVLIEFGEKLYGDSWIFQQDNAPTHNARITKEFFFIKKHNCFGVASDQPELKTN</sequence>
<dbReference type="Gene3D" id="3.30.420.10">
    <property type="entry name" value="Ribonuclease H-like superfamily/Ribonuclease H"/>
    <property type="match status" value="1"/>
</dbReference>
<protein>
    <submittedName>
        <fullName evidence="2">Transposable element Tc3 transposase</fullName>
    </submittedName>
</protein>
<dbReference type="InterPro" id="IPR038717">
    <property type="entry name" value="Tc1-like_DDE_dom"/>
</dbReference>
<dbReference type="EMBL" id="GDHF01032201">
    <property type="protein sequence ID" value="JAI20113.1"/>
    <property type="molecule type" value="Transcribed_RNA"/>
</dbReference>
<evidence type="ECO:0000313" key="3">
    <source>
        <dbReference type="EMBL" id="JAI36202.1"/>
    </source>
</evidence>
<feature type="domain" description="Tc1-like transposase DDE" evidence="1">
    <location>
        <begin position="64"/>
        <end position="169"/>
    </location>
</feature>
<dbReference type="EMBL" id="GDHF01016112">
    <property type="protein sequence ID" value="JAI36202.1"/>
    <property type="molecule type" value="Transcribed_RNA"/>
</dbReference>
<name>A0A0K8U0P5_BACLA</name>
<accession>A0A0K8U0P5</accession>
<proteinExistence type="predicted"/>
<dbReference type="InterPro" id="IPR036397">
    <property type="entry name" value="RNaseH_sf"/>
</dbReference>
<reference evidence="2" key="1">
    <citation type="submission" date="2015-06" db="EMBL/GenBank/DDBJ databases">
        <authorList>
            <person name="Hoefler B.C."/>
            <person name="Straight P.D."/>
        </authorList>
    </citation>
    <scope>NUCLEOTIDE SEQUENCE</scope>
</reference>
<organism evidence="2">
    <name type="scientific">Bactrocera latifrons</name>
    <name type="common">Malaysian fruit fly</name>
    <name type="synonym">Chaetodacus latifrons</name>
    <dbReference type="NCBI Taxonomy" id="174628"/>
    <lineage>
        <taxon>Eukaryota</taxon>
        <taxon>Metazoa</taxon>
        <taxon>Ecdysozoa</taxon>
        <taxon>Arthropoda</taxon>
        <taxon>Hexapoda</taxon>
        <taxon>Insecta</taxon>
        <taxon>Pterygota</taxon>
        <taxon>Neoptera</taxon>
        <taxon>Endopterygota</taxon>
        <taxon>Diptera</taxon>
        <taxon>Brachycera</taxon>
        <taxon>Muscomorpha</taxon>
        <taxon>Tephritoidea</taxon>
        <taxon>Tephritidae</taxon>
        <taxon>Bactrocera</taxon>
        <taxon>Bactrocera</taxon>
    </lineage>
</organism>
<evidence type="ECO:0000313" key="2">
    <source>
        <dbReference type="EMBL" id="JAI20113.1"/>
    </source>
</evidence>
<evidence type="ECO:0000259" key="1">
    <source>
        <dbReference type="Pfam" id="PF13358"/>
    </source>
</evidence>